<evidence type="ECO:0000313" key="1">
    <source>
        <dbReference type="EMBL" id="KAK3358118.1"/>
    </source>
</evidence>
<feature type="non-terminal residue" evidence="1">
    <location>
        <position position="1"/>
    </location>
</feature>
<reference evidence="1" key="1">
    <citation type="journal article" date="2023" name="Mol. Phylogenet. Evol.">
        <title>Genome-scale phylogeny and comparative genomics of the fungal order Sordariales.</title>
        <authorList>
            <person name="Hensen N."/>
            <person name="Bonometti L."/>
            <person name="Westerberg I."/>
            <person name="Brannstrom I.O."/>
            <person name="Guillou S."/>
            <person name="Cros-Aarteil S."/>
            <person name="Calhoun S."/>
            <person name="Haridas S."/>
            <person name="Kuo A."/>
            <person name="Mondo S."/>
            <person name="Pangilinan J."/>
            <person name="Riley R."/>
            <person name="LaButti K."/>
            <person name="Andreopoulos B."/>
            <person name="Lipzen A."/>
            <person name="Chen C."/>
            <person name="Yan M."/>
            <person name="Daum C."/>
            <person name="Ng V."/>
            <person name="Clum A."/>
            <person name="Steindorff A."/>
            <person name="Ohm R.A."/>
            <person name="Martin F."/>
            <person name="Silar P."/>
            <person name="Natvig D.O."/>
            <person name="Lalanne C."/>
            <person name="Gautier V."/>
            <person name="Ament-Velasquez S.L."/>
            <person name="Kruys A."/>
            <person name="Hutchinson M.I."/>
            <person name="Powell A.J."/>
            <person name="Barry K."/>
            <person name="Miller A.N."/>
            <person name="Grigoriev I.V."/>
            <person name="Debuchy R."/>
            <person name="Gladieux P."/>
            <person name="Hiltunen Thoren M."/>
            <person name="Johannesson H."/>
        </authorList>
    </citation>
    <scope>NUCLEOTIDE SEQUENCE</scope>
    <source>
        <strain evidence="1">CBS 955.72</strain>
    </source>
</reference>
<dbReference type="Proteomes" id="UP001275084">
    <property type="component" value="Unassembled WGS sequence"/>
</dbReference>
<reference evidence="1" key="2">
    <citation type="submission" date="2023-06" db="EMBL/GenBank/DDBJ databases">
        <authorList>
            <consortium name="Lawrence Berkeley National Laboratory"/>
            <person name="Haridas S."/>
            <person name="Hensen N."/>
            <person name="Bonometti L."/>
            <person name="Westerberg I."/>
            <person name="Brannstrom I.O."/>
            <person name="Guillou S."/>
            <person name="Cros-Aarteil S."/>
            <person name="Calhoun S."/>
            <person name="Kuo A."/>
            <person name="Mondo S."/>
            <person name="Pangilinan J."/>
            <person name="Riley R."/>
            <person name="Labutti K."/>
            <person name="Andreopoulos B."/>
            <person name="Lipzen A."/>
            <person name="Chen C."/>
            <person name="Yanf M."/>
            <person name="Daum C."/>
            <person name="Ng V."/>
            <person name="Clum A."/>
            <person name="Steindorff A."/>
            <person name="Ohm R."/>
            <person name="Martin F."/>
            <person name="Silar P."/>
            <person name="Natvig D."/>
            <person name="Lalanne C."/>
            <person name="Gautier V."/>
            <person name="Ament-Velasquez S.L."/>
            <person name="Kruys A."/>
            <person name="Hutchinson M.I."/>
            <person name="Powell A.J."/>
            <person name="Barry K."/>
            <person name="Miller A.N."/>
            <person name="Grigoriev I.V."/>
            <person name="Debuchy R."/>
            <person name="Gladieux P."/>
            <person name="Thoren M.H."/>
            <person name="Johannesson H."/>
        </authorList>
    </citation>
    <scope>NUCLEOTIDE SEQUENCE</scope>
    <source>
        <strain evidence="1">CBS 955.72</strain>
    </source>
</reference>
<keyword evidence="2" id="KW-1185">Reference proteome</keyword>
<accession>A0AAJ0HNZ4</accession>
<sequence>DQRLGIRINPTEVCLKPCAKDPYAWKVLPGKEEFFSRIFAINLSNHSISMYRILCREVGKSFKAILSDIEFATSGAITPIGRLSFIEPSFRITIDKLKEENSKLLQEVHHLKINNDAELKQRELIEVENCQLYLTKQ</sequence>
<dbReference type="EMBL" id="JAUIQD010000003">
    <property type="protein sequence ID" value="KAK3358118.1"/>
    <property type="molecule type" value="Genomic_DNA"/>
</dbReference>
<name>A0AAJ0HNZ4_9PEZI</name>
<comment type="caution">
    <text evidence="1">The sequence shown here is derived from an EMBL/GenBank/DDBJ whole genome shotgun (WGS) entry which is preliminary data.</text>
</comment>
<dbReference type="AlphaFoldDB" id="A0AAJ0HNZ4"/>
<protein>
    <submittedName>
        <fullName evidence="1">Uncharacterized protein</fullName>
    </submittedName>
</protein>
<evidence type="ECO:0000313" key="2">
    <source>
        <dbReference type="Proteomes" id="UP001275084"/>
    </source>
</evidence>
<proteinExistence type="predicted"/>
<organism evidence="1 2">
    <name type="scientific">Lasiosphaeria hispida</name>
    <dbReference type="NCBI Taxonomy" id="260671"/>
    <lineage>
        <taxon>Eukaryota</taxon>
        <taxon>Fungi</taxon>
        <taxon>Dikarya</taxon>
        <taxon>Ascomycota</taxon>
        <taxon>Pezizomycotina</taxon>
        <taxon>Sordariomycetes</taxon>
        <taxon>Sordariomycetidae</taxon>
        <taxon>Sordariales</taxon>
        <taxon>Lasiosphaeriaceae</taxon>
        <taxon>Lasiosphaeria</taxon>
    </lineage>
</organism>
<gene>
    <name evidence="1" type="ORF">B0T25DRAFT_449832</name>
</gene>